<dbReference type="eggNOG" id="KOG0730">
    <property type="taxonomic scope" value="Eukaryota"/>
</dbReference>
<dbReference type="OrthoDB" id="10042665at2759"/>
<dbReference type="GO" id="GO:0016887">
    <property type="term" value="F:ATP hydrolysis activity"/>
    <property type="evidence" value="ECO:0007669"/>
    <property type="project" value="InterPro"/>
</dbReference>
<name>A0A0C4ED32_MAGP6</name>
<dbReference type="SUPFAM" id="SSF52540">
    <property type="entry name" value="P-loop containing nucleoside triphosphate hydrolases"/>
    <property type="match status" value="1"/>
</dbReference>
<evidence type="ECO:0000313" key="4">
    <source>
        <dbReference type="EnsemblFungi" id="MAPG_10625T0"/>
    </source>
</evidence>
<reference evidence="3" key="3">
    <citation type="submission" date="2011-03" db="EMBL/GenBank/DDBJ databases">
        <title>Annotation of Magnaporthe poae ATCC 64411.</title>
        <authorList>
            <person name="Ma L.-J."/>
            <person name="Dead R."/>
            <person name="Young S.K."/>
            <person name="Zeng Q."/>
            <person name="Gargeya S."/>
            <person name="Fitzgerald M."/>
            <person name="Haas B."/>
            <person name="Abouelleil A."/>
            <person name="Alvarado L."/>
            <person name="Arachchi H.M."/>
            <person name="Berlin A."/>
            <person name="Brown A."/>
            <person name="Chapman S.B."/>
            <person name="Chen Z."/>
            <person name="Dunbar C."/>
            <person name="Freedman E."/>
            <person name="Gearin G."/>
            <person name="Gellesch M."/>
            <person name="Goldberg J."/>
            <person name="Griggs A."/>
            <person name="Gujja S."/>
            <person name="Heiman D."/>
            <person name="Howarth C."/>
            <person name="Larson L."/>
            <person name="Lui A."/>
            <person name="MacDonald P.J.P."/>
            <person name="Mehta T."/>
            <person name="Montmayeur A."/>
            <person name="Murphy C."/>
            <person name="Neiman D."/>
            <person name="Pearson M."/>
            <person name="Priest M."/>
            <person name="Roberts A."/>
            <person name="Saif S."/>
            <person name="Shea T."/>
            <person name="Shenoy N."/>
            <person name="Sisk P."/>
            <person name="Stolte C."/>
            <person name="Sykes S."/>
            <person name="Yandava C."/>
            <person name="Wortman J."/>
            <person name="Nusbaum C."/>
            <person name="Birren B."/>
        </authorList>
    </citation>
    <scope>NUCLEOTIDE SEQUENCE</scope>
    <source>
        <strain evidence="3">ATCC 64411</strain>
    </source>
</reference>
<dbReference type="InterPro" id="IPR054289">
    <property type="entry name" value="DUF7025"/>
</dbReference>
<feature type="region of interest" description="Disordered" evidence="1">
    <location>
        <begin position="323"/>
        <end position="344"/>
    </location>
</feature>
<dbReference type="Proteomes" id="UP000011715">
    <property type="component" value="Unassembled WGS sequence"/>
</dbReference>
<feature type="domain" description="AAA+ ATPase" evidence="2">
    <location>
        <begin position="421"/>
        <end position="548"/>
    </location>
</feature>
<dbReference type="AlphaFoldDB" id="A0A0C4ED32"/>
<dbReference type="STRING" id="644358.A0A0C4ED32"/>
<dbReference type="SMART" id="SM00382">
    <property type="entry name" value="AAA"/>
    <property type="match status" value="1"/>
</dbReference>
<evidence type="ECO:0000313" key="5">
    <source>
        <dbReference type="Proteomes" id="UP000011715"/>
    </source>
</evidence>
<dbReference type="EMBL" id="GL876975">
    <property type="protein sequence ID" value="KLU90774.1"/>
    <property type="molecule type" value="Genomic_DNA"/>
</dbReference>
<reference evidence="5" key="2">
    <citation type="submission" date="2010-05" db="EMBL/GenBank/DDBJ databases">
        <title>The genome sequence of Magnaporthe poae strain ATCC 64411.</title>
        <authorList>
            <person name="Ma L.-J."/>
            <person name="Dead R."/>
            <person name="Young S."/>
            <person name="Zeng Q."/>
            <person name="Koehrsen M."/>
            <person name="Alvarado L."/>
            <person name="Berlin A."/>
            <person name="Chapman S.B."/>
            <person name="Chen Z."/>
            <person name="Freedman E."/>
            <person name="Gellesch M."/>
            <person name="Goldberg J."/>
            <person name="Griggs A."/>
            <person name="Gujja S."/>
            <person name="Heilman E.R."/>
            <person name="Heiman D."/>
            <person name="Hepburn T."/>
            <person name="Howarth C."/>
            <person name="Jen D."/>
            <person name="Larson L."/>
            <person name="Mehta T."/>
            <person name="Neiman D."/>
            <person name="Pearson M."/>
            <person name="Roberts A."/>
            <person name="Saif S."/>
            <person name="Shea T."/>
            <person name="Shenoy N."/>
            <person name="Sisk P."/>
            <person name="Stolte C."/>
            <person name="Sykes S."/>
            <person name="Walk T."/>
            <person name="White J."/>
            <person name="Yandava C."/>
            <person name="Haas B."/>
            <person name="Nusbaum C."/>
            <person name="Birren B."/>
        </authorList>
    </citation>
    <scope>NUCLEOTIDE SEQUENCE [LARGE SCALE GENOMIC DNA]</scope>
    <source>
        <strain evidence="5">ATCC 64411 / 73-15</strain>
    </source>
</reference>
<dbReference type="InterPro" id="IPR003593">
    <property type="entry name" value="AAA+_ATPase"/>
</dbReference>
<evidence type="ECO:0000259" key="2">
    <source>
        <dbReference type="SMART" id="SM00382"/>
    </source>
</evidence>
<organism evidence="4 5">
    <name type="scientific">Magnaporthiopsis poae (strain ATCC 64411 / 73-15)</name>
    <name type="common">Kentucky bluegrass fungus</name>
    <name type="synonym">Magnaporthe poae</name>
    <dbReference type="NCBI Taxonomy" id="644358"/>
    <lineage>
        <taxon>Eukaryota</taxon>
        <taxon>Fungi</taxon>
        <taxon>Dikarya</taxon>
        <taxon>Ascomycota</taxon>
        <taxon>Pezizomycotina</taxon>
        <taxon>Sordariomycetes</taxon>
        <taxon>Sordariomycetidae</taxon>
        <taxon>Magnaporthales</taxon>
        <taxon>Magnaporthaceae</taxon>
        <taxon>Magnaporthiopsis</taxon>
    </lineage>
</organism>
<proteinExistence type="predicted"/>
<protein>
    <recommendedName>
        <fullName evidence="2">AAA+ ATPase domain-containing protein</fullName>
    </recommendedName>
</protein>
<reference evidence="4" key="5">
    <citation type="submission" date="2015-06" db="UniProtKB">
        <authorList>
            <consortium name="EnsemblFungi"/>
        </authorList>
    </citation>
    <scope>IDENTIFICATION</scope>
    <source>
        <strain evidence="4">ATCC 64411</strain>
    </source>
</reference>
<dbReference type="InterPro" id="IPR003959">
    <property type="entry name" value="ATPase_AAA_core"/>
</dbReference>
<sequence length="628" mass="70477">MEPTTPPSSSEDEAATVVKLWRHDCKQCPSRWSRFQLRKDEESAVEEQMAKMPIVHRQTYSDETWTTASFTVNHSLMREVLAKVLDGYPGFDLAFHGWTFQPPYRPIVHRWHKLQDFLRTAPKDDRLFSAARLLAGCVNSIVCFELKAVETIRLEKKIAFQFLWYIFVPGELAMDWWYGRDMVTRILKCELGSERENNKTTSFWTVDTEFVNWNGDEYGYRTMTHKISYYEGYCDITSLSVWPMSFSSEPAESITSRMVARGRKFAGFCGSSHVVRYDGQRLHAASGGQQIDKPTSGRVILDAAAYYLHSTVTKPTLRALRSSSSKAEVESAKSNPEGKEGVTPLADEDCLLTSPFVPGFDLKTKEWSRFSVDHISEIEWDDAVFSNLVAPGDQKELAWSFVASKMSASSEFDDFVAEKGRGVVILAFGGPGVGKTYTAEAVAEKGRLPLYTLSAGALGAKPGEVEAALSLALDLCQRWRAVLLLDEADVFLAARQEDALARNELVSIFLAKLEYYQGVVFLTTNRMADIDHAFQSRVDLFLHYGDLGVDAKRQIWQNFTGRAGYADKFEIDAEGYDRLALLELNGREIKNLVKNALRLSSNDGPSGAVKALYQLAENRAKAMEVLTG</sequence>
<dbReference type="PANTHER" id="PTHR46411">
    <property type="entry name" value="FAMILY ATPASE, PUTATIVE-RELATED"/>
    <property type="match status" value="1"/>
</dbReference>
<dbReference type="VEuPathDB" id="FungiDB:MAPG_10625"/>
<accession>A0A0C4ED32</accession>
<dbReference type="EMBL" id="ADBL01002377">
    <property type="status" value="NOT_ANNOTATED_CDS"/>
    <property type="molecule type" value="Genomic_DNA"/>
</dbReference>
<keyword evidence="5" id="KW-1185">Reference proteome</keyword>
<dbReference type="Gene3D" id="3.40.50.300">
    <property type="entry name" value="P-loop containing nucleotide triphosphate hydrolases"/>
    <property type="match status" value="1"/>
</dbReference>
<dbReference type="EnsemblFungi" id="MAPG_10625T0">
    <property type="protein sequence ID" value="MAPG_10625T0"/>
    <property type="gene ID" value="MAPG_10625"/>
</dbReference>
<evidence type="ECO:0000313" key="3">
    <source>
        <dbReference type="EMBL" id="KLU90774.1"/>
    </source>
</evidence>
<gene>
    <name evidence="3" type="ORF">MAPG_10625</name>
</gene>
<feature type="compositionally biased region" description="Basic and acidic residues" evidence="1">
    <location>
        <begin position="327"/>
        <end position="340"/>
    </location>
</feature>
<dbReference type="Pfam" id="PF22942">
    <property type="entry name" value="DUF7025"/>
    <property type="match status" value="1"/>
</dbReference>
<evidence type="ECO:0000256" key="1">
    <source>
        <dbReference type="SAM" id="MobiDB-lite"/>
    </source>
</evidence>
<dbReference type="OMA" id="DMEYVDW"/>
<reference evidence="4" key="4">
    <citation type="journal article" date="2015" name="G3 (Bethesda)">
        <title>Genome sequences of three phytopathogenic species of the Magnaporthaceae family of fungi.</title>
        <authorList>
            <person name="Okagaki L.H."/>
            <person name="Nunes C.C."/>
            <person name="Sailsbery J."/>
            <person name="Clay B."/>
            <person name="Brown D."/>
            <person name="John T."/>
            <person name="Oh Y."/>
            <person name="Young N."/>
            <person name="Fitzgerald M."/>
            <person name="Haas B.J."/>
            <person name="Zeng Q."/>
            <person name="Young S."/>
            <person name="Adiconis X."/>
            <person name="Fan L."/>
            <person name="Levin J.Z."/>
            <person name="Mitchell T.K."/>
            <person name="Okubara P.A."/>
            <person name="Farman M.L."/>
            <person name="Kohn L.M."/>
            <person name="Birren B."/>
            <person name="Ma L.-J."/>
            <person name="Dean R.A."/>
        </authorList>
    </citation>
    <scope>NUCLEOTIDE SEQUENCE</scope>
    <source>
        <strain evidence="4">ATCC 64411 / 73-15</strain>
    </source>
</reference>
<dbReference type="GO" id="GO:0005524">
    <property type="term" value="F:ATP binding"/>
    <property type="evidence" value="ECO:0007669"/>
    <property type="project" value="InterPro"/>
</dbReference>
<reference evidence="3" key="1">
    <citation type="submission" date="2010-05" db="EMBL/GenBank/DDBJ databases">
        <title>The Genome Sequence of Magnaporthe poae strain ATCC 64411.</title>
        <authorList>
            <consortium name="The Broad Institute Genome Sequencing Platform"/>
            <consortium name="Broad Institute Genome Sequencing Center for Infectious Disease"/>
            <person name="Ma L.-J."/>
            <person name="Dead R."/>
            <person name="Young S."/>
            <person name="Zeng Q."/>
            <person name="Koehrsen M."/>
            <person name="Alvarado L."/>
            <person name="Berlin A."/>
            <person name="Chapman S.B."/>
            <person name="Chen Z."/>
            <person name="Freedman E."/>
            <person name="Gellesch M."/>
            <person name="Goldberg J."/>
            <person name="Griggs A."/>
            <person name="Gujja S."/>
            <person name="Heilman E.R."/>
            <person name="Heiman D."/>
            <person name="Hepburn T."/>
            <person name="Howarth C."/>
            <person name="Jen D."/>
            <person name="Larson L."/>
            <person name="Mehta T."/>
            <person name="Neiman D."/>
            <person name="Pearson M."/>
            <person name="Roberts A."/>
            <person name="Saif S."/>
            <person name="Shea T."/>
            <person name="Shenoy N."/>
            <person name="Sisk P."/>
            <person name="Stolte C."/>
            <person name="Sykes S."/>
            <person name="Walk T."/>
            <person name="White J."/>
            <person name="Yandava C."/>
            <person name="Haas B."/>
            <person name="Nusbaum C."/>
            <person name="Birren B."/>
        </authorList>
    </citation>
    <scope>NUCLEOTIDE SEQUENCE</scope>
    <source>
        <strain evidence="3">ATCC 64411</strain>
    </source>
</reference>
<dbReference type="InterPro" id="IPR027417">
    <property type="entry name" value="P-loop_NTPase"/>
</dbReference>
<dbReference type="Pfam" id="PF00004">
    <property type="entry name" value="AAA"/>
    <property type="match status" value="1"/>
</dbReference>
<dbReference type="PANTHER" id="PTHR46411:SF3">
    <property type="entry name" value="AAA+ ATPASE DOMAIN-CONTAINING PROTEIN"/>
    <property type="match status" value="1"/>
</dbReference>